<organism evidence="2">
    <name type="scientific">Cupriavidus taiwanensis</name>
    <dbReference type="NCBI Taxonomy" id="164546"/>
    <lineage>
        <taxon>Bacteria</taxon>
        <taxon>Pseudomonadati</taxon>
        <taxon>Pseudomonadota</taxon>
        <taxon>Betaproteobacteria</taxon>
        <taxon>Burkholderiales</taxon>
        <taxon>Burkholderiaceae</taxon>
        <taxon>Cupriavidus</taxon>
    </lineage>
</organism>
<evidence type="ECO:0000313" key="2">
    <source>
        <dbReference type="EMBL" id="SOY51148.1"/>
    </source>
</evidence>
<proteinExistence type="predicted"/>
<feature type="domain" description="Immunity protein 52" evidence="1">
    <location>
        <begin position="67"/>
        <end position="274"/>
    </location>
</feature>
<accession>A0A375BRP0</accession>
<protein>
    <recommendedName>
        <fullName evidence="1">Immunity protein 52 domain-containing protein</fullName>
    </recommendedName>
</protein>
<reference evidence="2" key="1">
    <citation type="submission" date="2018-01" db="EMBL/GenBank/DDBJ databases">
        <authorList>
            <person name="Clerissi C."/>
        </authorList>
    </citation>
    <scope>NUCLEOTIDE SEQUENCE</scope>
    <source>
        <strain evidence="2">Cupriavidus sp. LMG 19464</strain>
    </source>
</reference>
<sequence>MRCGLSIRTFYRDTLTCNYREQIGVALRIRLRVNEELAMSHELHLQFRASADSPLDLEDHLAMVRRFTHILGAEDALLGESAWYLCGDTKGDSYRYPLFDGHGPAAAVLAVLRQEMAKDDVLKSFAIWNGRMESEKGASIWYYFDRADDAASAWSLALVSKPPASRLGTWTTVARVLREAVKIWQPLLATVDTRNYDGVFPDRPGAGWMLYLPIILTEQHVPEAGAVIGVLDSNNKQLGTIVVSVTDGPFSGTNPEHIRSGHAIEVRLADLGLLPRYIDL</sequence>
<dbReference type="Proteomes" id="UP000256780">
    <property type="component" value="Chromosome CBM2587_a"/>
</dbReference>
<name>A0A375BRP0_9BURK</name>
<dbReference type="EMBL" id="OFSQ01000016">
    <property type="protein sequence ID" value="SOY51148.1"/>
    <property type="molecule type" value="Genomic_DNA"/>
</dbReference>
<comment type="caution">
    <text evidence="2">The sequence shown here is derived from an EMBL/GenBank/DDBJ whole genome shotgun (WGS) entry which is preliminary data.</text>
</comment>
<evidence type="ECO:0000259" key="1">
    <source>
        <dbReference type="Pfam" id="PF15579"/>
    </source>
</evidence>
<dbReference type="AlphaFoldDB" id="A0A375BRP0"/>
<gene>
    <name evidence="2" type="ORF">CBM2587_A230131</name>
</gene>
<dbReference type="InterPro" id="IPR028969">
    <property type="entry name" value="Imm52"/>
</dbReference>
<dbReference type="Pfam" id="PF15579">
    <property type="entry name" value="Imm52"/>
    <property type="match status" value="1"/>
</dbReference>